<keyword evidence="2" id="KW-0472">Membrane</keyword>
<feature type="region of interest" description="Disordered" evidence="1">
    <location>
        <begin position="35"/>
        <end position="55"/>
    </location>
</feature>
<name>A0A7M2SPP8_9ACTN</name>
<dbReference type="Proteomes" id="UP000594205">
    <property type="component" value="Chromosome"/>
</dbReference>
<gene>
    <name evidence="3" type="ORF">IM697_04580</name>
</gene>
<organism evidence="3 4">
    <name type="scientific">Streptomyces ferrugineus</name>
    <dbReference type="NCBI Taxonomy" id="1413221"/>
    <lineage>
        <taxon>Bacteria</taxon>
        <taxon>Bacillati</taxon>
        <taxon>Actinomycetota</taxon>
        <taxon>Actinomycetes</taxon>
        <taxon>Kitasatosporales</taxon>
        <taxon>Streptomycetaceae</taxon>
        <taxon>Streptomyces</taxon>
    </lineage>
</organism>
<evidence type="ECO:0000256" key="1">
    <source>
        <dbReference type="SAM" id="MobiDB-lite"/>
    </source>
</evidence>
<accession>A0A7M2SPP8</accession>
<dbReference type="NCBIfam" id="NF038083">
    <property type="entry name" value="CU044_5270_fam"/>
    <property type="match status" value="1"/>
</dbReference>
<dbReference type="InterPro" id="IPR047789">
    <property type="entry name" value="CU044_5270-like"/>
</dbReference>
<keyword evidence="2" id="KW-1133">Transmembrane helix</keyword>
<keyword evidence="4" id="KW-1185">Reference proteome</keyword>
<protein>
    <submittedName>
        <fullName evidence="3">CU044_5270 family protein</fullName>
    </submittedName>
</protein>
<dbReference type="KEGG" id="sfeu:IM697_04580"/>
<evidence type="ECO:0000313" key="3">
    <source>
        <dbReference type="EMBL" id="QOV37705.1"/>
    </source>
</evidence>
<dbReference type="EMBL" id="CP063373">
    <property type="protein sequence ID" value="QOV37705.1"/>
    <property type="molecule type" value="Genomic_DNA"/>
</dbReference>
<evidence type="ECO:0000313" key="4">
    <source>
        <dbReference type="Proteomes" id="UP000594205"/>
    </source>
</evidence>
<reference evidence="3 4" key="1">
    <citation type="submission" date="2020-10" db="EMBL/GenBank/DDBJ databases">
        <title>Streptomyces ferrugineus complate genome analysis.</title>
        <authorList>
            <person name="Anwar N."/>
        </authorList>
    </citation>
    <scope>NUCLEOTIDE SEQUENCE [LARGE SCALE GENOMIC DNA]</scope>
    <source>
        <strain evidence="3 4">CCTCC AA2014009</strain>
    </source>
</reference>
<feature type="transmembrane region" description="Helical" evidence="2">
    <location>
        <begin position="60"/>
        <end position="80"/>
    </location>
</feature>
<dbReference type="RefSeq" id="WP_194044980.1">
    <property type="nucleotide sequence ID" value="NZ_CP063373.1"/>
</dbReference>
<evidence type="ECO:0000256" key="2">
    <source>
        <dbReference type="SAM" id="Phobius"/>
    </source>
</evidence>
<keyword evidence="2" id="KW-0812">Transmembrane</keyword>
<sequence length="302" mass="32886">MNPTEREELARLLPSPGEPVLPNDRRTVLRDHLMRELTSSPGNSSSSNNNRNRTRARRRLVAVAVPLATAAAVTATALLGGSGGRPAPDQEAVDLLNRIAAVAAARPTTPVRDDQYVYVATQGTQDMEEYGVNTLRREDWQPVDGKRSGLARIKVLSGPNPFHQNGDMKLGRDPNVTYYRELEALPTDPQKLYRKIWDGTEGQGPTHEAAALEEIGAMLPSATLLPELNAALYRAAARIPGVSVVRDAEDIAGREGVGLTFNDRDDQDTWVFDKKSLKFLGTDEQALLGVGIADRIGVAPRH</sequence>
<proteinExistence type="predicted"/>
<dbReference type="AlphaFoldDB" id="A0A7M2SPP8"/>
<feature type="compositionally biased region" description="Low complexity" evidence="1">
    <location>
        <begin position="37"/>
        <end position="51"/>
    </location>
</feature>